<evidence type="ECO:0008006" key="4">
    <source>
        <dbReference type="Google" id="ProtNLM"/>
    </source>
</evidence>
<accession>A0A8J3I7U1</accession>
<feature type="transmembrane region" description="Helical" evidence="1">
    <location>
        <begin position="199"/>
        <end position="216"/>
    </location>
</feature>
<feature type="transmembrane region" description="Helical" evidence="1">
    <location>
        <begin position="92"/>
        <end position="113"/>
    </location>
</feature>
<evidence type="ECO:0000256" key="1">
    <source>
        <dbReference type="SAM" id="Phobius"/>
    </source>
</evidence>
<dbReference type="AlphaFoldDB" id="A0A8J3I7U1"/>
<comment type="caution">
    <text evidence="2">The sequence shown here is derived from an EMBL/GenBank/DDBJ whole genome shotgun (WGS) entry which is preliminary data.</text>
</comment>
<dbReference type="EMBL" id="BNJF01000003">
    <property type="protein sequence ID" value="GHO47403.1"/>
    <property type="molecule type" value="Genomic_DNA"/>
</dbReference>
<dbReference type="Pfam" id="PF10067">
    <property type="entry name" value="DUF2306"/>
    <property type="match status" value="1"/>
</dbReference>
<evidence type="ECO:0000313" key="3">
    <source>
        <dbReference type="Proteomes" id="UP000612362"/>
    </source>
</evidence>
<gene>
    <name evidence="2" type="ORF">KSX_55660</name>
</gene>
<evidence type="ECO:0000313" key="2">
    <source>
        <dbReference type="EMBL" id="GHO47403.1"/>
    </source>
</evidence>
<feature type="transmembrane region" description="Helical" evidence="1">
    <location>
        <begin position="16"/>
        <end position="37"/>
    </location>
</feature>
<protein>
    <recommendedName>
        <fullName evidence="4">DUF2306 domain-containing protein</fullName>
    </recommendedName>
</protein>
<keyword evidence="3" id="KW-1185">Reference proteome</keyword>
<sequence length="241" mass="26731">MSTSPLASASRPIRRYIGWGILTFLAVSTAIFVAGRYVTFDPTVSLIPLNRGVVSHFVVLALHGLTGGLALLLGPFQFVASIRTRAPIIHRLIGRVYLLSVMLGSIFACFSALVSTSGFVAQASFLFLAVIWCYSAVQAYVSIRRGQIQLHRLWMIRNYALTFSAVALRLWLVGGIVYLKITTGNVPEPVTSTDIYASGTWISWIVSLIIAEWFLIQRKRILLSPQTRSIKRETKEKIVAE</sequence>
<reference evidence="2" key="1">
    <citation type="submission" date="2020-10" db="EMBL/GenBank/DDBJ databases">
        <title>Taxonomic study of unclassified bacteria belonging to the class Ktedonobacteria.</title>
        <authorList>
            <person name="Yabe S."/>
            <person name="Wang C.M."/>
            <person name="Zheng Y."/>
            <person name="Sakai Y."/>
            <person name="Cavaletti L."/>
            <person name="Monciardini P."/>
            <person name="Donadio S."/>
        </authorList>
    </citation>
    <scope>NUCLEOTIDE SEQUENCE</scope>
    <source>
        <strain evidence="2">SOSP1-1</strain>
    </source>
</reference>
<proteinExistence type="predicted"/>
<keyword evidence="1" id="KW-0472">Membrane</keyword>
<feature type="transmembrane region" description="Helical" evidence="1">
    <location>
        <begin position="119"/>
        <end position="137"/>
    </location>
</feature>
<feature type="transmembrane region" description="Helical" evidence="1">
    <location>
        <begin position="57"/>
        <end position="80"/>
    </location>
</feature>
<dbReference type="Proteomes" id="UP000612362">
    <property type="component" value="Unassembled WGS sequence"/>
</dbReference>
<keyword evidence="1" id="KW-0812">Transmembrane</keyword>
<feature type="transmembrane region" description="Helical" evidence="1">
    <location>
        <begin position="158"/>
        <end position="179"/>
    </location>
</feature>
<name>A0A8J3I7U1_9CHLR</name>
<dbReference type="InterPro" id="IPR018750">
    <property type="entry name" value="DUF2306_membrane"/>
</dbReference>
<dbReference type="RefSeq" id="WP_220196705.1">
    <property type="nucleotide sequence ID" value="NZ_BNJF01000003.1"/>
</dbReference>
<organism evidence="2 3">
    <name type="scientific">Ktedonospora formicarum</name>
    <dbReference type="NCBI Taxonomy" id="2778364"/>
    <lineage>
        <taxon>Bacteria</taxon>
        <taxon>Bacillati</taxon>
        <taxon>Chloroflexota</taxon>
        <taxon>Ktedonobacteria</taxon>
        <taxon>Ktedonobacterales</taxon>
        <taxon>Ktedonobacteraceae</taxon>
        <taxon>Ktedonospora</taxon>
    </lineage>
</organism>
<keyword evidence="1" id="KW-1133">Transmembrane helix</keyword>